<dbReference type="InterPro" id="IPR012654">
    <property type="entry name" value="CHP02391"/>
</dbReference>
<reference evidence="2 3" key="1">
    <citation type="submission" date="2019-03" db="EMBL/GenBank/DDBJ databases">
        <title>Genomics of glacier-inhabiting Cryobacterium strains.</title>
        <authorList>
            <person name="Liu Q."/>
            <person name="Xin Y.-H."/>
        </authorList>
    </citation>
    <scope>NUCLEOTIDE SEQUENCE [LARGE SCALE GENOMIC DNA]</scope>
    <source>
        <strain evidence="2 3">Hh14</strain>
    </source>
</reference>
<name>A0A4R9A4S2_9MICO</name>
<dbReference type="Proteomes" id="UP000297447">
    <property type="component" value="Unassembled WGS sequence"/>
</dbReference>
<evidence type="ECO:0000259" key="1">
    <source>
        <dbReference type="Pfam" id="PF09509"/>
    </source>
</evidence>
<accession>A0A4R9A4S2</accession>
<keyword evidence="3" id="KW-1185">Reference proteome</keyword>
<evidence type="ECO:0000313" key="3">
    <source>
        <dbReference type="Proteomes" id="UP000297447"/>
    </source>
</evidence>
<dbReference type="OrthoDB" id="3189478at2"/>
<dbReference type="Pfam" id="PF09509">
    <property type="entry name" value="Hypoth_Ymh"/>
    <property type="match status" value="1"/>
</dbReference>
<organism evidence="2 3">
    <name type="scientific">Cryobacterium frigoriphilum</name>
    <dbReference type="NCBI Taxonomy" id="1259150"/>
    <lineage>
        <taxon>Bacteria</taxon>
        <taxon>Bacillati</taxon>
        <taxon>Actinomycetota</taxon>
        <taxon>Actinomycetes</taxon>
        <taxon>Micrococcales</taxon>
        <taxon>Microbacteriaceae</taxon>
        <taxon>Cryobacterium</taxon>
    </lineage>
</organism>
<proteinExistence type="predicted"/>
<dbReference type="AlphaFoldDB" id="A0A4R9A4S2"/>
<sequence length="248" mass="27927">MDIDWALEQLRKYIHLKERIALPIHEVRQNKKTRARGSADELRDIEHVVHAIADATYQERPRMRGEDLVHLLIWELTSGDTVRDKLGLSEPAPSITGSQMHPWVWDAARPHWVSGNHDAAVWAAAVNVNSRLQKKVDRRDIGESKLLAECFSIHPPEAGRPRLRLCDDTNPDLFRDVHRGAGSLGRGLYSAVRNPLNHVDLAEHQIGKPEALEALAGFSLLSRWIDRASVENKDDEHGAGEVEKSIQA</sequence>
<dbReference type="RefSeq" id="WP_134518846.1">
    <property type="nucleotide sequence ID" value="NZ_SOHE01000030.1"/>
</dbReference>
<dbReference type="EMBL" id="SOHE01000030">
    <property type="protein sequence ID" value="TFD52187.1"/>
    <property type="molecule type" value="Genomic_DNA"/>
</dbReference>
<gene>
    <name evidence="2" type="ORF">E3T55_06920</name>
</gene>
<comment type="caution">
    <text evidence="2">The sequence shown here is derived from an EMBL/GenBank/DDBJ whole genome shotgun (WGS) entry which is preliminary data.</text>
</comment>
<evidence type="ECO:0000313" key="2">
    <source>
        <dbReference type="EMBL" id="TFD52187.1"/>
    </source>
</evidence>
<protein>
    <recommendedName>
        <fullName evidence="1">Conserved hypothetical protein CHP02391 domain-containing protein</fullName>
    </recommendedName>
</protein>
<feature type="domain" description="Conserved hypothetical protein CHP02391" evidence="1">
    <location>
        <begin position="99"/>
        <end position="225"/>
    </location>
</feature>